<dbReference type="AlphaFoldDB" id="A0A7Y9RQZ1"/>
<comment type="subcellular location">
    <subcellularLocation>
        <location evidence="1">Cell membrane</location>
        <topology evidence="1">Multi-pass membrane protein</topology>
    </subcellularLocation>
</comment>
<evidence type="ECO:0000256" key="3">
    <source>
        <dbReference type="ARBA" id="ARBA00022692"/>
    </source>
</evidence>
<sequence>MAIVLWVATLSTVSLLGGQQAIIYFGRQSSSGVGRAVTLVRSSWVEIALCSAALAAIVLWLTSAHSSRAILTLLATAIIPISAIVQALLSGLLSDARLSVWNAVRLVPAATYAMASLLLLSLEEFSIVTGLVALTVGNAAALVAVLVVVGQRGPLVPDDATPVGEMKSYGRRSLMSSLPAMLRGRTDQLVLAAVAAPSVLGVYAVAASVAAVADVVSVTVGQLAFPRFVEDARLRTKARRLATTAIALTLIAIIPVAAGGDWLIRHVYGPAYVPAADPLSILLVAAAVKVGIAFLSAESQALDKLRLLGLAHSSTLIATGMLVATLVPVWGMTGAASAVLIGQVACLSVLWLGVRQVSAR</sequence>
<keyword evidence="2" id="KW-1003">Cell membrane</keyword>
<feature type="transmembrane region" description="Helical" evidence="6">
    <location>
        <begin position="335"/>
        <end position="354"/>
    </location>
</feature>
<keyword evidence="8" id="KW-1185">Reference proteome</keyword>
<gene>
    <name evidence="7" type="ORF">BJ989_001004</name>
</gene>
<dbReference type="GO" id="GO:0005886">
    <property type="term" value="C:plasma membrane"/>
    <property type="evidence" value="ECO:0007669"/>
    <property type="project" value="UniProtKB-SubCell"/>
</dbReference>
<reference evidence="7 8" key="1">
    <citation type="submission" date="2020-07" db="EMBL/GenBank/DDBJ databases">
        <title>Sequencing the genomes of 1000 actinobacteria strains.</title>
        <authorList>
            <person name="Klenk H.-P."/>
        </authorList>
    </citation>
    <scope>NUCLEOTIDE SEQUENCE [LARGE SCALE GENOMIC DNA]</scope>
    <source>
        <strain evidence="7 8">DSM 24552</strain>
    </source>
</reference>
<protein>
    <submittedName>
        <fullName evidence="7">O-antigen/teichoic acid export membrane protein</fullName>
    </submittedName>
</protein>
<keyword evidence="3 6" id="KW-0812">Transmembrane</keyword>
<evidence type="ECO:0000256" key="2">
    <source>
        <dbReference type="ARBA" id="ARBA00022475"/>
    </source>
</evidence>
<dbReference type="Pfam" id="PF13440">
    <property type="entry name" value="Polysacc_synt_3"/>
    <property type="match status" value="1"/>
</dbReference>
<dbReference type="EMBL" id="JACCAC010000001">
    <property type="protein sequence ID" value="NYG54700.1"/>
    <property type="molecule type" value="Genomic_DNA"/>
</dbReference>
<dbReference type="Proteomes" id="UP000544110">
    <property type="component" value="Unassembled WGS sequence"/>
</dbReference>
<feature type="transmembrane region" description="Helical" evidence="6">
    <location>
        <begin position="42"/>
        <end position="62"/>
    </location>
</feature>
<evidence type="ECO:0000256" key="1">
    <source>
        <dbReference type="ARBA" id="ARBA00004651"/>
    </source>
</evidence>
<proteinExistence type="predicted"/>
<dbReference type="PANTHER" id="PTHR30250:SF11">
    <property type="entry name" value="O-ANTIGEN TRANSPORTER-RELATED"/>
    <property type="match status" value="1"/>
</dbReference>
<evidence type="ECO:0000313" key="7">
    <source>
        <dbReference type="EMBL" id="NYG54700.1"/>
    </source>
</evidence>
<dbReference type="PANTHER" id="PTHR30250">
    <property type="entry name" value="PST FAMILY PREDICTED COLANIC ACID TRANSPORTER"/>
    <property type="match status" value="1"/>
</dbReference>
<dbReference type="InterPro" id="IPR050833">
    <property type="entry name" value="Poly_Biosynth_Transport"/>
</dbReference>
<feature type="transmembrane region" description="Helical" evidence="6">
    <location>
        <begin position="99"/>
        <end position="120"/>
    </location>
</feature>
<keyword evidence="5 6" id="KW-0472">Membrane</keyword>
<name>A0A7Y9RQZ1_9ACTN</name>
<evidence type="ECO:0000313" key="8">
    <source>
        <dbReference type="Proteomes" id="UP000544110"/>
    </source>
</evidence>
<keyword evidence="4 6" id="KW-1133">Transmembrane helix</keyword>
<evidence type="ECO:0000256" key="6">
    <source>
        <dbReference type="SAM" id="Phobius"/>
    </source>
</evidence>
<organism evidence="7 8">
    <name type="scientific">Nocardioides perillae</name>
    <dbReference type="NCBI Taxonomy" id="1119534"/>
    <lineage>
        <taxon>Bacteria</taxon>
        <taxon>Bacillati</taxon>
        <taxon>Actinomycetota</taxon>
        <taxon>Actinomycetes</taxon>
        <taxon>Propionibacteriales</taxon>
        <taxon>Nocardioidaceae</taxon>
        <taxon>Nocardioides</taxon>
    </lineage>
</organism>
<comment type="caution">
    <text evidence="7">The sequence shown here is derived from an EMBL/GenBank/DDBJ whole genome shotgun (WGS) entry which is preliminary data.</text>
</comment>
<evidence type="ECO:0000256" key="5">
    <source>
        <dbReference type="ARBA" id="ARBA00023136"/>
    </source>
</evidence>
<feature type="transmembrane region" description="Helical" evidence="6">
    <location>
        <begin position="278"/>
        <end position="295"/>
    </location>
</feature>
<feature type="transmembrane region" description="Helical" evidence="6">
    <location>
        <begin position="241"/>
        <end position="258"/>
    </location>
</feature>
<feature type="transmembrane region" description="Helical" evidence="6">
    <location>
        <begin position="307"/>
        <end position="329"/>
    </location>
</feature>
<feature type="transmembrane region" description="Helical" evidence="6">
    <location>
        <begin position="127"/>
        <end position="149"/>
    </location>
</feature>
<feature type="transmembrane region" description="Helical" evidence="6">
    <location>
        <begin position="189"/>
        <end position="220"/>
    </location>
</feature>
<evidence type="ECO:0000256" key="4">
    <source>
        <dbReference type="ARBA" id="ARBA00022989"/>
    </source>
</evidence>
<feature type="transmembrane region" description="Helical" evidence="6">
    <location>
        <begin position="69"/>
        <end position="93"/>
    </location>
</feature>
<accession>A0A7Y9RQZ1</accession>